<dbReference type="OrthoDB" id="9815709at2"/>
<organism evidence="3 4">
    <name type="scientific">Oleomonas cavernae</name>
    <dbReference type="NCBI Taxonomy" id="2320859"/>
    <lineage>
        <taxon>Bacteria</taxon>
        <taxon>Pseudomonadati</taxon>
        <taxon>Pseudomonadota</taxon>
        <taxon>Alphaproteobacteria</taxon>
        <taxon>Acetobacterales</taxon>
        <taxon>Acetobacteraceae</taxon>
        <taxon>Oleomonas</taxon>
    </lineage>
</organism>
<proteinExistence type="predicted"/>
<evidence type="ECO:0000313" key="3">
    <source>
        <dbReference type="EMBL" id="RJF89442.1"/>
    </source>
</evidence>
<gene>
    <name evidence="3" type="ORF">D3874_22745</name>
</gene>
<dbReference type="GO" id="GO:0003747">
    <property type="term" value="F:translation release factor activity"/>
    <property type="evidence" value="ECO:0007669"/>
    <property type="project" value="InterPro"/>
</dbReference>
<comment type="caution">
    <text evidence="3">The sequence shown here is derived from an EMBL/GenBank/DDBJ whole genome shotgun (WGS) entry which is preliminary data.</text>
</comment>
<keyword evidence="4" id="KW-1185">Reference proteome</keyword>
<reference evidence="3 4" key="1">
    <citation type="submission" date="2018-09" db="EMBL/GenBank/DDBJ databases">
        <authorList>
            <person name="Zhu H."/>
        </authorList>
    </citation>
    <scope>NUCLEOTIDE SEQUENCE [LARGE SCALE GENOMIC DNA]</scope>
    <source>
        <strain evidence="3 4">K1W22B-8</strain>
    </source>
</reference>
<dbReference type="AlphaFoldDB" id="A0A418WHK7"/>
<dbReference type="EC" id="3.1.1.29" evidence="3"/>
<dbReference type="Gene3D" id="3.30.160.20">
    <property type="match status" value="1"/>
</dbReference>
<dbReference type="SUPFAM" id="SSF110916">
    <property type="entry name" value="Peptidyl-tRNA hydrolase domain-like"/>
    <property type="match status" value="1"/>
</dbReference>
<dbReference type="InterPro" id="IPR000352">
    <property type="entry name" value="Pep_chain_release_fac_I"/>
</dbReference>
<evidence type="ECO:0000313" key="4">
    <source>
        <dbReference type="Proteomes" id="UP000284605"/>
    </source>
</evidence>
<dbReference type="GO" id="GO:0043022">
    <property type="term" value="F:ribosome binding"/>
    <property type="evidence" value="ECO:0007669"/>
    <property type="project" value="TreeGrafter"/>
</dbReference>
<dbReference type="EMBL" id="QYUK01000011">
    <property type="protein sequence ID" value="RJF89442.1"/>
    <property type="molecule type" value="Genomic_DNA"/>
</dbReference>
<sequence>MGKIRVTHNISLDESELEESFIQASGPGGQNVNKVATAVQLRFDVARSPSLPEGVRRRLMVLAGRRLTQDGVLVLLARSHRTQERNRADAQARLIDLIRDAAVPPVPRRPTRPTLASKERRLTAKTVRATVKKGRGRPDDD</sequence>
<dbReference type="Pfam" id="PF00472">
    <property type="entry name" value="RF-1"/>
    <property type="match status" value="1"/>
</dbReference>
<evidence type="ECO:0000256" key="1">
    <source>
        <dbReference type="SAM" id="MobiDB-lite"/>
    </source>
</evidence>
<dbReference type="GO" id="GO:0004045">
    <property type="term" value="F:peptidyl-tRNA hydrolase activity"/>
    <property type="evidence" value="ECO:0007669"/>
    <property type="project" value="UniProtKB-EC"/>
</dbReference>
<accession>A0A418WHK7</accession>
<keyword evidence="3" id="KW-0378">Hydrolase</keyword>
<dbReference type="GO" id="GO:0072344">
    <property type="term" value="P:rescue of stalled ribosome"/>
    <property type="evidence" value="ECO:0007669"/>
    <property type="project" value="TreeGrafter"/>
</dbReference>
<evidence type="ECO:0000259" key="2">
    <source>
        <dbReference type="Pfam" id="PF00472"/>
    </source>
</evidence>
<name>A0A418WHK7_9PROT</name>
<feature type="domain" description="Prokaryotic-type class I peptide chain release factors" evidence="2">
    <location>
        <begin position="9"/>
        <end position="134"/>
    </location>
</feature>
<dbReference type="PANTHER" id="PTHR47814">
    <property type="entry name" value="PEPTIDYL-TRNA HYDROLASE ARFB"/>
    <property type="match status" value="1"/>
</dbReference>
<dbReference type="NCBIfam" id="NF006718">
    <property type="entry name" value="PRK09256.1"/>
    <property type="match status" value="1"/>
</dbReference>
<dbReference type="Proteomes" id="UP000284605">
    <property type="component" value="Unassembled WGS sequence"/>
</dbReference>
<dbReference type="PANTHER" id="PTHR47814:SF1">
    <property type="entry name" value="PEPTIDYL-TRNA HYDROLASE ARFB"/>
    <property type="match status" value="1"/>
</dbReference>
<dbReference type="RefSeq" id="WP_119781312.1">
    <property type="nucleotide sequence ID" value="NZ_QYUK01000011.1"/>
</dbReference>
<feature type="region of interest" description="Disordered" evidence="1">
    <location>
        <begin position="104"/>
        <end position="141"/>
    </location>
</feature>
<protein>
    <submittedName>
        <fullName evidence="3">Aminoacyl-tRNA hydrolase</fullName>
        <ecNumber evidence="3">3.1.1.29</ecNumber>
    </submittedName>
</protein>